<dbReference type="GO" id="GO:0006364">
    <property type="term" value="P:rRNA processing"/>
    <property type="evidence" value="ECO:0007669"/>
    <property type="project" value="UniProtKB-KW"/>
</dbReference>
<feature type="non-terminal residue" evidence="5">
    <location>
        <position position="1"/>
    </location>
</feature>
<keyword evidence="4" id="KW-0539">Nucleus</keyword>
<reference evidence="5 6" key="1">
    <citation type="submission" date="2017-06" db="EMBL/GenBank/DDBJ databases">
        <title>A platform for efficient transgenesis in Macrostomum lignano, a flatworm model organism for stem cell research.</title>
        <authorList>
            <person name="Berezikov E."/>
        </authorList>
    </citation>
    <scope>NUCLEOTIDE SEQUENCE [LARGE SCALE GENOMIC DNA]</scope>
    <source>
        <strain evidence="5">DV1</strain>
        <tissue evidence="5">Whole organism</tissue>
    </source>
</reference>
<dbReference type="InterPro" id="IPR010301">
    <property type="entry name" value="RRP1"/>
</dbReference>
<dbReference type="STRING" id="282301.A0A267H8P3"/>
<evidence type="ECO:0000313" key="6">
    <source>
        <dbReference type="Proteomes" id="UP000215902"/>
    </source>
</evidence>
<protein>
    <submittedName>
        <fullName evidence="5">Uncharacterized protein</fullName>
    </submittedName>
</protein>
<comment type="caution">
    <text evidence="5">The sequence shown here is derived from an EMBL/GenBank/DDBJ whole genome shotgun (WGS) entry which is preliminary data.</text>
</comment>
<evidence type="ECO:0000313" key="5">
    <source>
        <dbReference type="EMBL" id="PAA94690.1"/>
    </source>
</evidence>
<evidence type="ECO:0000256" key="3">
    <source>
        <dbReference type="ARBA" id="ARBA00022552"/>
    </source>
</evidence>
<comment type="similarity">
    <text evidence="2">Belongs to the RRP1 family.</text>
</comment>
<name>A0A267H8P3_9PLAT</name>
<organism evidence="5 6">
    <name type="scientific">Macrostomum lignano</name>
    <dbReference type="NCBI Taxonomy" id="282301"/>
    <lineage>
        <taxon>Eukaryota</taxon>
        <taxon>Metazoa</taxon>
        <taxon>Spiralia</taxon>
        <taxon>Lophotrochozoa</taxon>
        <taxon>Platyhelminthes</taxon>
        <taxon>Rhabditophora</taxon>
        <taxon>Macrostomorpha</taxon>
        <taxon>Macrostomida</taxon>
        <taxon>Macrostomidae</taxon>
        <taxon>Macrostomum</taxon>
    </lineage>
</organism>
<dbReference type="PANTHER" id="PTHR13026">
    <property type="entry name" value="NNP-1 PROTEIN NOVEL NUCLEAR PROTEIN 1 NOP52"/>
    <property type="match status" value="1"/>
</dbReference>
<dbReference type="OrthoDB" id="2019504at2759"/>
<dbReference type="AlphaFoldDB" id="A0A267H8P3"/>
<dbReference type="GO" id="GO:0030688">
    <property type="term" value="C:preribosome, small subunit precursor"/>
    <property type="evidence" value="ECO:0007669"/>
    <property type="project" value="InterPro"/>
</dbReference>
<evidence type="ECO:0000256" key="2">
    <source>
        <dbReference type="ARBA" id="ARBA00006374"/>
    </source>
</evidence>
<proteinExistence type="inferred from homology"/>
<gene>
    <name evidence="5" type="ORF">BOX15_Mlig003350g3</name>
</gene>
<dbReference type="EMBL" id="NIVC01000003">
    <property type="protein sequence ID" value="PAA94690.1"/>
    <property type="molecule type" value="Genomic_DNA"/>
</dbReference>
<dbReference type="GO" id="GO:0005634">
    <property type="term" value="C:nucleus"/>
    <property type="evidence" value="ECO:0007669"/>
    <property type="project" value="UniProtKB-SubCell"/>
</dbReference>
<keyword evidence="3" id="KW-0698">rRNA processing</keyword>
<evidence type="ECO:0000256" key="4">
    <source>
        <dbReference type="ARBA" id="ARBA00023242"/>
    </source>
</evidence>
<accession>A0A267H8P3</accession>
<dbReference type="Proteomes" id="UP000215902">
    <property type="component" value="Unassembled WGS sequence"/>
</dbReference>
<evidence type="ECO:0000256" key="1">
    <source>
        <dbReference type="ARBA" id="ARBA00004123"/>
    </source>
</evidence>
<dbReference type="Pfam" id="PF05997">
    <property type="entry name" value="Nop52"/>
    <property type="match status" value="1"/>
</dbReference>
<comment type="subcellular location">
    <subcellularLocation>
        <location evidence="1">Nucleus</location>
    </subcellularLocation>
</comment>
<dbReference type="PANTHER" id="PTHR13026:SF0">
    <property type="entry name" value="RIBOSOMAL RNA PROCESSING 1B"/>
    <property type="match status" value="1"/>
</dbReference>
<keyword evidence="6" id="KW-1185">Reference proteome</keyword>
<sequence length="230" mass="26423">LEQIKLVCKKLAASEEPVRIKGFLGAKKLLSGAEAVSFDNMMLIMKGLHYMLWMQDQPIKHEDIVDMICSLLGAISSPKNKLNFIKALFETEAREWSSIDFWRADKFMMLVRRFLKASLAFLQSNEWSSELVSQFVQILRDSVVNADFNQPSNGLKLHLADIVARSSASPPPVQMLCWQFCDPSSILWRPGCTSTTWWTRLSRRCCSIWPIRHSTRRSPRSRTRLSRKSA</sequence>